<organism evidence="1 2">
    <name type="scientific">Symbiodinium microadriaticum</name>
    <name type="common">Dinoflagellate</name>
    <name type="synonym">Zooxanthella microadriatica</name>
    <dbReference type="NCBI Taxonomy" id="2951"/>
    <lineage>
        <taxon>Eukaryota</taxon>
        <taxon>Sar</taxon>
        <taxon>Alveolata</taxon>
        <taxon>Dinophyceae</taxon>
        <taxon>Suessiales</taxon>
        <taxon>Symbiodiniaceae</taxon>
        <taxon>Symbiodinium</taxon>
    </lineage>
</organism>
<evidence type="ECO:0000313" key="1">
    <source>
        <dbReference type="EMBL" id="OLP95020.1"/>
    </source>
</evidence>
<comment type="caution">
    <text evidence="1">The sequence shown here is derived from an EMBL/GenBank/DDBJ whole genome shotgun (WGS) entry which is preliminary data.</text>
</comment>
<gene>
    <name evidence="1" type="ORF">AK812_SmicGene22902</name>
</gene>
<evidence type="ECO:0000313" key="2">
    <source>
        <dbReference type="Proteomes" id="UP000186817"/>
    </source>
</evidence>
<dbReference type="AlphaFoldDB" id="A0A1Q9DIP7"/>
<accession>A0A1Q9DIP7</accession>
<dbReference type="EMBL" id="LSRX01000519">
    <property type="protein sequence ID" value="OLP95020.1"/>
    <property type="molecule type" value="Genomic_DNA"/>
</dbReference>
<name>A0A1Q9DIP7_SYMMI</name>
<sequence length="659" mass="70314">MQGATSRNCKMVPHRMVASIASQQRMLKLGLKKGLFSEERAAAPVLKKAQQALAPDVLGQTPALMNVDDELELVYSEPNFREQVHGKEMKVAGQNLLQRALHQNILDDARNGATALANLTGCGMGRGGTCATNTDWRHQLATFLPSEGANYFNTFLKVWEDLSSLSGYVFCIGDRPGSWIVGDEYGVSSQLYDSYQGLTYLRNLFLSPSDAEKWGTIGLYTTFMCPSGTKADLYSELRMGFAFNLCGTAKVNFMLSISADAFECFADKLVPVLSRVVGMLPEFTFGISVDKKFSKTARLAHGDGDSIRVDDITMAANLGLSITVRISVGSLIGAEETIGPVLAGDLQAQIAAAYDGDIITPLKAIASANVVDILPDLLGGYASAFYLGPSLAATTLRTAGANSNVVSLVENLQTATFMLVLNGYVTLQLAGPTMGILPDMSFQLFSASMMLRTGPAKASADDETATSHLPGLYFYFSADMGAFVESIVKTILGQIGGLLDVVGVNVDSGISLSASQGIGFFFNTAGVGFDSEVKIGGSATSIKCVFKFSNKKLRCKARLGWAELFVQGSKYVLNKINNFAGSGADEIAEFYTNQVGGQGSKFGKSVVKVGKKVTEKVKCKLSNLLGGKCKKNGGTPSSCGDGTEYVIRNEQDRKHKTSG</sequence>
<reference evidence="1 2" key="1">
    <citation type="submission" date="2016-02" db="EMBL/GenBank/DDBJ databases">
        <title>Genome analysis of coral dinoflagellate symbionts highlights evolutionary adaptations to a symbiotic lifestyle.</title>
        <authorList>
            <person name="Aranda M."/>
            <person name="Li Y."/>
            <person name="Liew Y.J."/>
            <person name="Baumgarten S."/>
            <person name="Simakov O."/>
            <person name="Wilson M."/>
            <person name="Piel J."/>
            <person name="Ashoor H."/>
            <person name="Bougouffa S."/>
            <person name="Bajic V.B."/>
            <person name="Ryu T."/>
            <person name="Ravasi T."/>
            <person name="Bayer T."/>
            <person name="Micklem G."/>
            <person name="Kim H."/>
            <person name="Bhak J."/>
            <person name="Lajeunesse T.C."/>
            <person name="Voolstra C.R."/>
        </authorList>
    </citation>
    <scope>NUCLEOTIDE SEQUENCE [LARGE SCALE GENOMIC DNA]</scope>
    <source>
        <strain evidence="1 2">CCMP2467</strain>
    </source>
</reference>
<protein>
    <submittedName>
        <fullName evidence="1">Uncharacterized protein</fullName>
    </submittedName>
</protein>
<dbReference type="OrthoDB" id="426273at2759"/>
<dbReference type="Proteomes" id="UP000186817">
    <property type="component" value="Unassembled WGS sequence"/>
</dbReference>
<proteinExistence type="predicted"/>
<keyword evidence="2" id="KW-1185">Reference proteome</keyword>